<dbReference type="Gene3D" id="3.40.30.10">
    <property type="entry name" value="Glutaredoxin"/>
    <property type="match status" value="1"/>
</dbReference>
<evidence type="ECO:0000313" key="3">
    <source>
        <dbReference type="EMBL" id="EKD29820.1"/>
    </source>
</evidence>
<dbReference type="EMBL" id="AMFJ01034257">
    <property type="protein sequence ID" value="EKD29820.1"/>
    <property type="molecule type" value="Genomic_DNA"/>
</dbReference>
<protein>
    <recommendedName>
        <fullName evidence="2">Thioredoxin-like fold domain-containing protein</fullName>
    </recommendedName>
</protein>
<dbReference type="SUPFAM" id="SSF52833">
    <property type="entry name" value="Thioredoxin-like"/>
    <property type="match status" value="1"/>
</dbReference>
<keyword evidence="1" id="KW-0472">Membrane</keyword>
<comment type="caution">
    <text evidence="3">The sequence shown here is derived from an EMBL/GenBank/DDBJ whole genome shotgun (WGS) entry which is preliminary data.</text>
</comment>
<keyword evidence="1" id="KW-0812">Transmembrane</keyword>
<gene>
    <name evidence="3" type="ORF">ACD_78C00257G0001</name>
</gene>
<feature type="domain" description="Thioredoxin-like fold" evidence="2">
    <location>
        <begin position="127"/>
        <end position="163"/>
    </location>
</feature>
<dbReference type="Pfam" id="PF13462">
    <property type="entry name" value="Thioredoxin_4"/>
    <property type="match status" value="1"/>
</dbReference>
<evidence type="ECO:0000259" key="2">
    <source>
        <dbReference type="Pfam" id="PF13462"/>
    </source>
</evidence>
<name>K1XHL0_9BACT</name>
<sequence length="167" mass="18740">MQNKQQDSCCSSEKANHPRKLVVLLLLVSIGASVGSSYFFSKQASKDMLDGYLAIEYAKNGGKENYDLITEAQRLQLAQQIPQIREFVQKWGGTTQAATTANTTTSTESKKMSKDEIAAIKQAAYIEGNKDAKITLVEYSDLECPFCIRQFKEWTIKKVHEKYGDKV</sequence>
<feature type="transmembrane region" description="Helical" evidence="1">
    <location>
        <begin position="21"/>
        <end position="40"/>
    </location>
</feature>
<accession>K1XHL0</accession>
<evidence type="ECO:0000256" key="1">
    <source>
        <dbReference type="SAM" id="Phobius"/>
    </source>
</evidence>
<dbReference type="InterPro" id="IPR036249">
    <property type="entry name" value="Thioredoxin-like_sf"/>
</dbReference>
<dbReference type="AlphaFoldDB" id="K1XHL0"/>
<reference evidence="3" key="1">
    <citation type="journal article" date="2012" name="Science">
        <title>Fermentation, hydrogen, and sulfur metabolism in multiple uncultivated bacterial phyla.</title>
        <authorList>
            <person name="Wrighton K.C."/>
            <person name="Thomas B.C."/>
            <person name="Sharon I."/>
            <person name="Miller C.S."/>
            <person name="Castelle C.J."/>
            <person name="VerBerkmoes N.C."/>
            <person name="Wilkins M.J."/>
            <person name="Hettich R.L."/>
            <person name="Lipton M.S."/>
            <person name="Williams K.H."/>
            <person name="Long P.E."/>
            <person name="Banfield J.F."/>
        </authorList>
    </citation>
    <scope>NUCLEOTIDE SEQUENCE [LARGE SCALE GENOMIC DNA]</scope>
</reference>
<keyword evidence="1" id="KW-1133">Transmembrane helix</keyword>
<feature type="non-terminal residue" evidence="3">
    <location>
        <position position="167"/>
    </location>
</feature>
<proteinExistence type="predicted"/>
<dbReference type="InterPro" id="IPR012336">
    <property type="entry name" value="Thioredoxin-like_fold"/>
</dbReference>
<organism evidence="3">
    <name type="scientific">uncultured bacterium</name>
    <name type="common">gcode 4</name>
    <dbReference type="NCBI Taxonomy" id="1234023"/>
    <lineage>
        <taxon>Bacteria</taxon>
        <taxon>environmental samples</taxon>
    </lineage>
</organism>